<sequence length="82" mass="8919">MEIEEEVGASPSGEGNARWERHGGGVGRHSVVKRMGWRGSARYWVLAMLCGEAWGQRESTCSQISMVQGGTVAWSNTQGFSC</sequence>
<keyword evidence="3" id="KW-1185">Reference proteome</keyword>
<feature type="region of interest" description="Disordered" evidence="1">
    <location>
        <begin position="1"/>
        <end position="25"/>
    </location>
</feature>
<gene>
    <name evidence="2" type="ORF">GUJ93_ZPchr0002g24016</name>
</gene>
<evidence type="ECO:0000256" key="1">
    <source>
        <dbReference type="SAM" id="MobiDB-lite"/>
    </source>
</evidence>
<dbReference type="Proteomes" id="UP000729402">
    <property type="component" value="Unassembled WGS sequence"/>
</dbReference>
<dbReference type="EMBL" id="JAAALK010000287">
    <property type="protein sequence ID" value="KAG8060466.1"/>
    <property type="molecule type" value="Genomic_DNA"/>
</dbReference>
<comment type="caution">
    <text evidence="2">The sequence shown here is derived from an EMBL/GenBank/DDBJ whole genome shotgun (WGS) entry which is preliminary data.</text>
</comment>
<evidence type="ECO:0000313" key="2">
    <source>
        <dbReference type="EMBL" id="KAG8060466.1"/>
    </source>
</evidence>
<organism evidence="2 3">
    <name type="scientific">Zizania palustris</name>
    <name type="common">Northern wild rice</name>
    <dbReference type="NCBI Taxonomy" id="103762"/>
    <lineage>
        <taxon>Eukaryota</taxon>
        <taxon>Viridiplantae</taxon>
        <taxon>Streptophyta</taxon>
        <taxon>Embryophyta</taxon>
        <taxon>Tracheophyta</taxon>
        <taxon>Spermatophyta</taxon>
        <taxon>Magnoliopsida</taxon>
        <taxon>Liliopsida</taxon>
        <taxon>Poales</taxon>
        <taxon>Poaceae</taxon>
        <taxon>BOP clade</taxon>
        <taxon>Oryzoideae</taxon>
        <taxon>Oryzeae</taxon>
        <taxon>Zizaniinae</taxon>
        <taxon>Zizania</taxon>
    </lineage>
</organism>
<accession>A0A8J5VHK0</accession>
<reference evidence="2" key="2">
    <citation type="submission" date="2021-02" db="EMBL/GenBank/DDBJ databases">
        <authorList>
            <person name="Kimball J.A."/>
            <person name="Haas M.W."/>
            <person name="Macchietto M."/>
            <person name="Kono T."/>
            <person name="Duquette J."/>
            <person name="Shao M."/>
        </authorList>
    </citation>
    <scope>NUCLEOTIDE SEQUENCE</scope>
    <source>
        <tissue evidence="2">Fresh leaf tissue</tissue>
    </source>
</reference>
<proteinExistence type="predicted"/>
<reference evidence="2" key="1">
    <citation type="journal article" date="2021" name="bioRxiv">
        <title>Whole Genome Assembly and Annotation of Northern Wild Rice, Zizania palustris L., Supports a Whole Genome Duplication in the Zizania Genus.</title>
        <authorList>
            <person name="Haas M."/>
            <person name="Kono T."/>
            <person name="Macchietto M."/>
            <person name="Millas R."/>
            <person name="McGilp L."/>
            <person name="Shao M."/>
            <person name="Duquette J."/>
            <person name="Hirsch C.N."/>
            <person name="Kimball J."/>
        </authorList>
    </citation>
    <scope>NUCLEOTIDE SEQUENCE</scope>
    <source>
        <tissue evidence="2">Fresh leaf tissue</tissue>
    </source>
</reference>
<dbReference type="AlphaFoldDB" id="A0A8J5VHK0"/>
<evidence type="ECO:0000313" key="3">
    <source>
        <dbReference type="Proteomes" id="UP000729402"/>
    </source>
</evidence>
<name>A0A8J5VHK0_ZIZPA</name>
<protein>
    <submittedName>
        <fullName evidence="2">Uncharacterized protein</fullName>
    </submittedName>
</protein>